<dbReference type="Proteomes" id="UP000245474">
    <property type="component" value="Unassembled WGS sequence"/>
</dbReference>
<feature type="domain" description="Xylose isomerase-like TIM barrel" evidence="1">
    <location>
        <begin position="30"/>
        <end position="270"/>
    </location>
</feature>
<dbReference type="InterPro" id="IPR050312">
    <property type="entry name" value="IolE/XylAMocC-like"/>
</dbReference>
<reference evidence="2 3" key="1">
    <citation type="submission" date="2018-05" db="EMBL/GenBank/DDBJ databases">
        <title>Spiribacter halobius sp. nov., a moderately halophilic bacterium isolated from marine solar saltern.</title>
        <authorList>
            <person name="Zheng W.-S."/>
            <person name="Lu D.-C."/>
            <person name="Du Z.-J."/>
        </authorList>
    </citation>
    <scope>NUCLEOTIDE SEQUENCE [LARGE SCALE GENOMIC DNA]</scope>
    <source>
        <strain evidence="2 3">E85</strain>
    </source>
</reference>
<accession>A0A2U2N775</accession>
<proteinExistence type="predicted"/>
<evidence type="ECO:0000313" key="3">
    <source>
        <dbReference type="Proteomes" id="UP000245474"/>
    </source>
</evidence>
<protein>
    <submittedName>
        <fullName evidence="2">Myo-inosose-2 dehydratase</fullName>
    </submittedName>
</protein>
<evidence type="ECO:0000313" key="2">
    <source>
        <dbReference type="EMBL" id="PWG64952.1"/>
    </source>
</evidence>
<dbReference type="AlphaFoldDB" id="A0A2U2N775"/>
<dbReference type="PANTHER" id="PTHR12110:SF41">
    <property type="entry name" value="INOSOSE DEHYDRATASE"/>
    <property type="match status" value="1"/>
</dbReference>
<name>A0A2U2N775_9GAMM</name>
<dbReference type="Gene3D" id="3.20.20.150">
    <property type="entry name" value="Divalent-metal-dependent TIM barrel enzymes"/>
    <property type="match status" value="1"/>
</dbReference>
<dbReference type="NCBIfam" id="TIGR04379">
    <property type="entry name" value="myo_inos_iolE"/>
    <property type="match status" value="1"/>
</dbReference>
<evidence type="ECO:0000259" key="1">
    <source>
        <dbReference type="Pfam" id="PF01261"/>
    </source>
</evidence>
<dbReference type="InterPro" id="IPR036237">
    <property type="entry name" value="Xyl_isomerase-like_sf"/>
</dbReference>
<sequence>MSVRLAINPITWSNDDMPSLGGDTPLQTCLAEARQAGFEGIELGNKFPREPQALRAELDAFGLTLASGWYSARLLERSAEAEIAAVQPHLELLHALGAPVMVFCETTGCVHGDRDAPLSRRPVLGAGDWRRFCARLNRVAEHLAGQGVPMAYHHHMGTVVETEAEVDRLMADTDEHVGLLLDTGHLAYAGGDPVAVAERHGRRINHLHTKDLRADVVAAMQARDSSFLDAVLAGAFTVPGDGSLDFRAVLEALRAWGYAGWIVVEAEQDPARAHPLTYACLGHDTLSRLVAETGIGRPPGA</sequence>
<dbReference type="InterPro" id="IPR030823">
    <property type="entry name" value="IolE/MocC"/>
</dbReference>
<dbReference type="SUPFAM" id="SSF51658">
    <property type="entry name" value="Xylose isomerase-like"/>
    <property type="match status" value="1"/>
</dbReference>
<keyword evidence="3" id="KW-1185">Reference proteome</keyword>
<dbReference type="OrthoDB" id="9804047at2"/>
<dbReference type="PANTHER" id="PTHR12110">
    <property type="entry name" value="HYDROXYPYRUVATE ISOMERASE"/>
    <property type="match status" value="1"/>
</dbReference>
<dbReference type="Pfam" id="PF01261">
    <property type="entry name" value="AP_endonuc_2"/>
    <property type="match status" value="1"/>
</dbReference>
<dbReference type="EMBL" id="QFFI01000004">
    <property type="protein sequence ID" value="PWG64952.1"/>
    <property type="molecule type" value="Genomic_DNA"/>
</dbReference>
<organism evidence="2 3">
    <name type="scientific">Sediminicurvatus halobius</name>
    <dbReference type="NCBI Taxonomy" id="2182432"/>
    <lineage>
        <taxon>Bacteria</taxon>
        <taxon>Pseudomonadati</taxon>
        <taxon>Pseudomonadota</taxon>
        <taxon>Gammaproteobacteria</taxon>
        <taxon>Chromatiales</taxon>
        <taxon>Ectothiorhodospiraceae</taxon>
        <taxon>Sediminicurvatus</taxon>
    </lineage>
</organism>
<dbReference type="RefSeq" id="WP_109676467.1">
    <property type="nucleotide sequence ID" value="NZ_CP086615.1"/>
</dbReference>
<comment type="caution">
    <text evidence="2">The sequence shown here is derived from an EMBL/GenBank/DDBJ whole genome shotgun (WGS) entry which is preliminary data.</text>
</comment>
<dbReference type="InterPro" id="IPR013022">
    <property type="entry name" value="Xyl_isomerase-like_TIM-brl"/>
</dbReference>
<gene>
    <name evidence="2" type="primary">iolE</name>
    <name evidence="2" type="ORF">DEM34_03925</name>
</gene>